<evidence type="ECO:0000313" key="3">
    <source>
        <dbReference type="Proteomes" id="UP000236724"/>
    </source>
</evidence>
<dbReference type="GO" id="GO:0043565">
    <property type="term" value="F:sequence-specific DNA binding"/>
    <property type="evidence" value="ECO:0007669"/>
    <property type="project" value="TreeGrafter"/>
</dbReference>
<dbReference type="Gene3D" id="3.30.70.1290">
    <property type="entry name" value="Transposase IS200-like"/>
    <property type="match status" value="1"/>
</dbReference>
<dbReference type="InterPro" id="IPR036515">
    <property type="entry name" value="Transposase_17_sf"/>
</dbReference>
<dbReference type="PANTHER" id="PTHR36966">
    <property type="entry name" value="REP-ASSOCIATED TYROSINE TRANSPOSASE"/>
    <property type="match status" value="1"/>
</dbReference>
<dbReference type="SMART" id="SM01321">
    <property type="entry name" value="Y1_Tnp"/>
    <property type="match status" value="1"/>
</dbReference>
<reference evidence="2 3" key="1">
    <citation type="submission" date="2016-10" db="EMBL/GenBank/DDBJ databases">
        <authorList>
            <person name="de Groot N.N."/>
        </authorList>
    </citation>
    <scope>NUCLEOTIDE SEQUENCE [LARGE SCALE GENOMIC DNA]</scope>
    <source>
        <strain evidence="2">MBHS1</strain>
    </source>
</reference>
<accession>A0A1H6F6Q6</accession>
<dbReference type="OrthoDB" id="9794403at2"/>
<dbReference type="RefSeq" id="WP_103919700.1">
    <property type="nucleotide sequence ID" value="NZ_FMSV02000388.1"/>
</dbReference>
<evidence type="ECO:0000259" key="1">
    <source>
        <dbReference type="SMART" id="SM01321"/>
    </source>
</evidence>
<dbReference type="PANTHER" id="PTHR36966:SF1">
    <property type="entry name" value="REP-ASSOCIATED TYROSINE TRANSPOSASE"/>
    <property type="match status" value="1"/>
</dbReference>
<dbReference type="EMBL" id="FMSV02000388">
    <property type="protein sequence ID" value="SEH05828.1"/>
    <property type="molecule type" value="Genomic_DNA"/>
</dbReference>
<evidence type="ECO:0000313" key="2">
    <source>
        <dbReference type="EMBL" id="SEH05828.1"/>
    </source>
</evidence>
<dbReference type="NCBIfam" id="NF047646">
    <property type="entry name" value="REP_Tyr_transpos"/>
    <property type="match status" value="1"/>
</dbReference>
<name>A0A1H6F6Q6_9GAMM</name>
<dbReference type="Proteomes" id="UP000236724">
    <property type="component" value="Unassembled WGS sequence"/>
</dbReference>
<keyword evidence="3" id="KW-1185">Reference proteome</keyword>
<dbReference type="SUPFAM" id="SSF143422">
    <property type="entry name" value="Transposase IS200-like"/>
    <property type="match status" value="1"/>
</dbReference>
<dbReference type="InterPro" id="IPR052715">
    <property type="entry name" value="RAYT_transposase"/>
</dbReference>
<protein>
    <submittedName>
        <fullName evidence="2">Transposase IS200 like protein</fullName>
    </submittedName>
</protein>
<organism evidence="2 3">
    <name type="scientific">Candidatus Venteria ishoeyi</name>
    <dbReference type="NCBI Taxonomy" id="1899563"/>
    <lineage>
        <taxon>Bacteria</taxon>
        <taxon>Pseudomonadati</taxon>
        <taxon>Pseudomonadota</taxon>
        <taxon>Gammaproteobacteria</taxon>
        <taxon>Thiotrichales</taxon>
        <taxon>Thiotrichaceae</taxon>
        <taxon>Venteria</taxon>
    </lineage>
</organism>
<dbReference type="GO" id="GO:0004803">
    <property type="term" value="F:transposase activity"/>
    <property type="evidence" value="ECO:0007669"/>
    <property type="project" value="InterPro"/>
</dbReference>
<gene>
    <name evidence="2" type="ORF">MBHS_01683</name>
</gene>
<dbReference type="GO" id="GO:0006313">
    <property type="term" value="P:DNA transposition"/>
    <property type="evidence" value="ECO:0007669"/>
    <property type="project" value="InterPro"/>
</dbReference>
<dbReference type="AlphaFoldDB" id="A0A1H6F6Q6"/>
<dbReference type="InterPro" id="IPR002686">
    <property type="entry name" value="Transposase_17"/>
</dbReference>
<sequence length="177" mass="21662">MPNYRRWRVSGGCYFFTVNLLERKRHLLVEHIDLLREAFRIVKQKRPFHIDAIVILPEHLHCIWVLPENDNDYSGRWRAIKKHFSKNIPATEHRSANRIKRHERAIWQRRFWEHTIRNDRDYASHVDYIHYNPVKHGWVEHPRDWPFSTYHRYMNNGMYPAYWGQAAPKFIGEFGES</sequence>
<proteinExistence type="predicted"/>
<feature type="domain" description="Transposase IS200-like" evidence="1">
    <location>
        <begin position="9"/>
        <end position="132"/>
    </location>
</feature>